<dbReference type="EMBL" id="JAACNO010002749">
    <property type="protein sequence ID" value="KAF4131095.1"/>
    <property type="molecule type" value="Genomic_DNA"/>
</dbReference>
<dbReference type="Gene3D" id="3.30.420.10">
    <property type="entry name" value="Ribonuclease H-like superfamily/Ribonuclease H"/>
    <property type="match status" value="2"/>
</dbReference>
<feature type="non-terminal residue" evidence="1">
    <location>
        <position position="101"/>
    </location>
</feature>
<gene>
    <name evidence="1" type="ORF">GN958_ATG19730</name>
</gene>
<name>A0A8S9TQD5_PHYIN</name>
<dbReference type="GO" id="GO:0003676">
    <property type="term" value="F:nucleic acid binding"/>
    <property type="evidence" value="ECO:0007669"/>
    <property type="project" value="InterPro"/>
</dbReference>
<dbReference type="InterPro" id="IPR036397">
    <property type="entry name" value="RNaseH_sf"/>
</dbReference>
<dbReference type="AlphaFoldDB" id="A0A8S9TQD5"/>
<reference evidence="1" key="1">
    <citation type="submission" date="2020-03" db="EMBL/GenBank/DDBJ databases">
        <title>Hybrid Assembly of Korean Phytophthora infestans isolates.</title>
        <authorList>
            <person name="Prokchorchik M."/>
            <person name="Lee Y."/>
            <person name="Seo J."/>
            <person name="Cho J.-H."/>
            <person name="Park Y.-E."/>
            <person name="Jang D.-C."/>
            <person name="Im J.-S."/>
            <person name="Choi J.-G."/>
            <person name="Park H.-J."/>
            <person name="Lee G.-B."/>
            <person name="Lee Y.-G."/>
            <person name="Hong S.-Y."/>
            <person name="Cho K."/>
            <person name="Sohn K.H."/>
        </authorList>
    </citation>
    <scope>NUCLEOTIDE SEQUENCE</scope>
    <source>
        <strain evidence="1">KR_2_A2</strain>
    </source>
</reference>
<evidence type="ECO:0000313" key="2">
    <source>
        <dbReference type="Proteomes" id="UP000704712"/>
    </source>
</evidence>
<accession>A0A8S9TQD5</accession>
<evidence type="ECO:0000313" key="1">
    <source>
        <dbReference type="EMBL" id="KAF4131095.1"/>
    </source>
</evidence>
<protein>
    <submittedName>
        <fullName evidence="1">Putative Tc3a</fullName>
    </submittedName>
</protein>
<comment type="caution">
    <text evidence="1">The sequence shown here is derived from an EMBL/GenBank/DDBJ whole genome shotgun (WGS) entry which is preliminary data.</text>
</comment>
<dbReference type="Proteomes" id="UP000704712">
    <property type="component" value="Unassembled WGS sequence"/>
</dbReference>
<organism evidence="1 2">
    <name type="scientific">Phytophthora infestans</name>
    <name type="common">Potato late blight agent</name>
    <name type="synonym">Botrytis infestans</name>
    <dbReference type="NCBI Taxonomy" id="4787"/>
    <lineage>
        <taxon>Eukaryota</taxon>
        <taxon>Sar</taxon>
        <taxon>Stramenopiles</taxon>
        <taxon>Oomycota</taxon>
        <taxon>Peronosporomycetes</taxon>
        <taxon>Peronosporales</taxon>
        <taxon>Peronosporaceae</taxon>
        <taxon>Phytophthora</taxon>
    </lineage>
</organism>
<sequence>RIACPVLKPEHITNRLKWAEQHVEHGRNWNSVVFSDEKKLNLENLWGILARAVYYDTKMELVKAIKKAWAAIPVSTVENLVQSMKKRCMEVYRLEGLKAKY</sequence>
<proteinExistence type="predicted"/>